<reference evidence="3 5" key="1">
    <citation type="submission" date="2019-12" db="EMBL/GenBank/DDBJ databases">
        <title>Whole genome shotgun sequence of Streptomyces caniferus NBRC 15389.</title>
        <authorList>
            <person name="Ichikawa N."/>
            <person name="Kimura A."/>
            <person name="Kitahashi Y."/>
            <person name="Komaki H."/>
            <person name="Tamura T."/>
        </authorList>
    </citation>
    <scope>NUCLEOTIDE SEQUENCE [LARGE SCALE GENOMIC DNA]</scope>
    <source>
        <strain evidence="3 5">NBRC 15389</strain>
    </source>
</reference>
<gene>
    <name evidence="4" type="ORF">OG727_13595</name>
    <name evidence="3" type="ORF">Scani_11410</name>
</gene>
<dbReference type="InterPro" id="IPR017853">
    <property type="entry name" value="GH"/>
</dbReference>
<reference evidence="4" key="2">
    <citation type="submission" date="2022-10" db="EMBL/GenBank/DDBJ databases">
        <title>The complete genomes of actinobacterial strains from the NBC collection.</title>
        <authorList>
            <person name="Joergensen T.S."/>
            <person name="Alvarez Arevalo M."/>
            <person name="Sterndorff E.B."/>
            <person name="Faurdal D."/>
            <person name="Vuksanovic O."/>
            <person name="Mourched A.-S."/>
            <person name="Charusanti P."/>
            <person name="Shaw S."/>
            <person name="Blin K."/>
            <person name="Weber T."/>
        </authorList>
    </citation>
    <scope>NUCLEOTIDE SEQUENCE</scope>
    <source>
        <strain evidence="4">NBC_01256</strain>
    </source>
</reference>
<evidence type="ECO:0000313" key="4">
    <source>
        <dbReference type="EMBL" id="WUS23223.1"/>
    </source>
</evidence>
<protein>
    <submittedName>
        <fullName evidence="4">DUF1906 domain-containing protein</fullName>
    </submittedName>
</protein>
<dbReference type="OrthoDB" id="1795295at2"/>
<feature type="domain" description="Rv2525c-like glycoside hydrolase-like" evidence="2">
    <location>
        <begin position="311"/>
        <end position="471"/>
    </location>
</feature>
<dbReference type="CDD" id="cd06418">
    <property type="entry name" value="GH25_BacA-like"/>
    <property type="match status" value="1"/>
</dbReference>
<dbReference type="EMBL" id="CP108473">
    <property type="protein sequence ID" value="WUS23223.1"/>
    <property type="molecule type" value="Genomic_DNA"/>
</dbReference>
<organism evidence="3 5">
    <name type="scientific">Streptomyces caniferus</name>
    <dbReference type="NCBI Taxonomy" id="285557"/>
    <lineage>
        <taxon>Bacteria</taxon>
        <taxon>Bacillati</taxon>
        <taxon>Actinomycetota</taxon>
        <taxon>Actinomycetes</taxon>
        <taxon>Kitasatosporales</taxon>
        <taxon>Streptomycetaceae</taxon>
        <taxon>Streptomyces</taxon>
    </lineage>
</organism>
<feature type="region of interest" description="Disordered" evidence="1">
    <location>
        <begin position="483"/>
        <end position="507"/>
    </location>
</feature>
<feature type="compositionally biased region" description="Basic and acidic residues" evidence="1">
    <location>
        <begin position="489"/>
        <end position="499"/>
    </location>
</feature>
<dbReference type="Pfam" id="PF08924">
    <property type="entry name" value="Rv2525c_GlyHyd-like"/>
    <property type="match status" value="1"/>
</dbReference>
<evidence type="ECO:0000313" key="6">
    <source>
        <dbReference type="Proteomes" id="UP001432292"/>
    </source>
</evidence>
<proteinExistence type="predicted"/>
<evidence type="ECO:0000313" key="5">
    <source>
        <dbReference type="Proteomes" id="UP000435837"/>
    </source>
</evidence>
<dbReference type="Gene3D" id="3.20.20.80">
    <property type="entry name" value="Glycosidases"/>
    <property type="match status" value="1"/>
</dbReference>
<dbReference type="AlphaFoldDB" id="A0A640S0F2"/>
<evidence type="ECO:0000259" key="2">
    <source>
        <dbReference type="Pfam" id="PF08924"/>
    </source>
</evidence>
<dbReference type="Proteomes" id="UP001432292">
    <property type="component" value="Chromosome"/>
</dbReference>
<accession>A0A640S0F2</accession>
<evidence type="ECO:0000256" key="1">
    <source>
        <dbReference type="SAM" id="MobiDB-lite"/>
    </source>
</evidence>
<sequence>MADDKVLAAQKWVNATYARVAGYTKCPEDGRTGWATMYSLTRALQHELGIPTLSDSFGPTTLSKLSARGDVGSGEPNVNIRKIVQHALFCKGYWGGDGAGTYDSATAQSVAQLKGNAGLDGSNGMVQPKLFKALLTMDAYVLLTGGSDKVREIQRWLNGRYFKKSTFYVGPCDGIYSRDVQTALMKAIQYELGIPEDQVTGNFGEGTKAGLKGHVLSQGGSGVFVQLFSAACVFNEPVYTGTKTYITSFKSSFDSALATFVGEFQKFSGLPASEIGDFATWAQLLVSTGDPDRQVNGCDTRFTITPAIGRDLYNSGHRYVGRYIYQPPNSIDKYLKPGELENIFKAGLRVFPIFQDNGRRLVDFNYTAGYQHGLLAHERAISYGFNRGTVIYFAVDYDATSEEIASNIVPYFYGISSALGSKEKRYIHGVYGSRNVCSKVTKETYARYSFVSGMSWGFSGNLGFPMPANWSFTQIKEISKIPSSDGPYDLDKDAHRAGTDDGQNSVNRTASPADGFISYVEMLYGLAKSYGKGDPNRLVMEYVRHRSYGDIQWWALIGDPDQGFIDYADEHGAFVYDEYKDPFTGHLLGAEHMLATANAHLVKEQPSSATRGGAGDVGGWAGDIYTLYGEWRRDHESYPSGYAYCQAKLGKIGVDSTFGFGDLVEDADGYLIAERVRRKKTIVEAVRHHYAETGGLTRFKDYFTQRFGGSVATATDLARYMLTMEIDPTISLGREYLISKNAGGNGSVLMPWMLPGDKLTEFCKGFADTLQARAGQESRLRARYLKNQKENLSRS</sequence>
<evidence type="ECO:0000313" key="3">
    <source>
        <dbReference type="EMBL" id="GFE04873.1"/>
    </source>
</evidence>
<dbReference type="Proteomes" id="UP000435837">
    <property type="component" value="Unassembled WGS sequence"/>
</dbReference>
<dbReference type="SUPFAM" id="SSF51445">
    <property type="entry name" value="(Trans)glycosidases"/>
    <property type="match status" value="1"/>
</dbReference>
<dbReference type="InterPro" id="IPR015020">
    <property type="entry name" value="Rv2525c-like_Glyco_Hydro-like"/>
</dbReference>
<dbReference type="EMBL" id="BLIN01000002">
    <property type="protein sequence ID" value="GFE04873.1"/>
    <property type="molecule type" value="Genomic_DNA"/>
</dbReference>
<keyword evidence="6" id="KW-1185">Reference proteome</keyword>
<name>A0A640S0F2_9ACTN</name>
<dbReference type="GeneID" id="96637962"/>
<dbReference type="RefSeq" id="WP_159470564.1">
    <property type="nucleotide sequence ID" value="NZ_BAAATH010000003.1"/>
</dbReference>